<dbReference type="Gene3D" id="3.40.630.10">
    <property type="entry name" value="Zn peptidases"/>
    <property type="match status" value="1"/>
</dbReference>
<name>A0A7X0AZN6_9PROT</name>
<evidence type="ECO:0000259" key="5">
    <source>
        <dbReference type="Pfam" id="PF04389"/>
    </source>
</evidence>
<accession>A0A7X0AZN6</accession>
<evidence type="ECO:0000313" key="7">
    <source>
        <dbReference type="Proteomes" id="UP000539175"/>
    </source>
</evidence>
<proteinExistence type="predicted"/>
<evidence type="ECO:0000256" key="4">
    <source>
        <dbReference type="SAM" id="SignalP"/>
    </source>
</evidence>
<keyword evidence="2" id="KW-0964">Secreted</keyword>
<dbReference type="AlphaFoldDB" id="A0A7X0AZN6"/>
<comment type="subcellular location">
    <subcellularLocation>
        <location evidence="1">Secreted</location>
    </subcellularLocation>
</comment>
<dbReference type="GO" id="GO:0008235">
    <property type="term" value="F:metalloexopeptidase activity"/>
    <property type="evidence" value="ECO:0007669"/>
    <property type="project" value="InterPro"/>
</dbReference>
<organism evidence="6 7">
    <name type="scientific">Nitrospirillum iridis</name>
    <dbReference type="NCBI Taxonomy" id="765888"/>
    <lineage>
        <taxon>Bacteria</taxon>
        <taxon>Pseudomonadati</taxon>
        <taxon>Pseudomonadota</taxon>
        <taxon>Alphaproteobacteria</taxon>
        <taxon>Rhodospirillales</taxon>
        <taxon>Azospirillaceae</taxon>
        <taxon>Nitrospirillum</taxon>
    </lineage>
</organism>
<feature type="chain" id="PRO_5030881713" evidence="4">
    <location>
        <begin position="29"/>
        <end position="483"/>
    </location>
</feature>
<keyword evidence="3" id="KW-0378">Hydrolase</keyword>
<evidence type="ECO:0000256" key="1">
    <source>
        <dbReference type="ARBA" id="ARBA00004613"/>
    </source>
</evidence>
<dbReference type="InterPro" id="IPR003961">
    <property type="entry name" value="FN3_dom"/>
</dbReference>
<sequence length="483" mass="51152">MRPSLRPVRLLSVALLAGAAFHGGGAQAAGMGAKPAKPEAPAPEVAAVGPVDDHPVLREIAAQVDPAQLHATIETLVSFGTRHTLSDATSPDRGIGAARGWVKGRFEAISKDCGGCLTVVTPAQVVTGKRVPNPTEVMDVVAVLKGTEEPERVIVIAGHLDSRVTDVMNATADAPGANDDASGVAAAIEAARVLSHHKFRATLVFAALSGEEQGLLGGKVLADYAKAQGWQVEADLNNDIVGNIQGEDGVVDNTHVRVFSEGTKAVETVKQANQRRYSGGEVDSPSRNLARYMDGIATRYLDNFSVRMVYRTDRFGRGGDQVPFLEAGSPAVRVTEAHENYTRQHQDLRTEGGIHYGDTIDGVDFPYLAQVTRLNALTMASLAWAPAPPSDVKAEGAVKHDTTLSWAKVPGAAGYRVWWRDTVAPTWQHDHWAGDGVTVTLPNVVIDDWFFGVSAVSRDGFASPVVYPGPAGSFVAVPDPAGQ</sequence>
<feature type="signal peptide" evidence="4">
    <location>
        <begin position="1"/>
        <end position="28"/>
    </location>
</feature>
<dbReference type="GO" id="GO:0006508">
    <property type="term" value="P:proteolysis"/>
    <property type="evidence" value="ECO:0007669"/>
    <property type="project" value="InterPro"/>
</dbReference>
<gene>
    <name evidence="6" type="ORF">FHS74_003275</name>
</gene>
<dbReference type="EMBL" id="JACIIZ010000009">
    <property type="protein sequence ID" value="MBB6252707.1"/>
    <property type="molecule type" value="Genomic_DNA"/>
</dbReference>
<dbReference type="Proteomes" id="UP000539175">
    <property type="component" value="Unassembled WGS sequence"/>
</dbReference>
<dbReference type="GO" id="GO:0005576">
    <property type="term" value="C:extracellular region"/>
    <property type="evidence" value="ECO:0007669"/>
    <property type="project" value="UniProtKB-SubCell"/>
</dbReference>
<dbReference type="InterPro" id="IPR013783">
    <property type="entry name" value="Ig-like_fold"/>
</dbReference>
<evidence type="ECO:0000313" key="6">
    <source>
        <dbReference type="EMBL" id="MBB6252707.1"/>
    </source>
</evidence>
<evidence type="ECO:0000256" key="3">
    <source>
        <dbReference type="ARBA" id="ARBA00023049"/>
    </source>
</evidence>
<dbReference type="PANTHER" id="PTHR12147:SF26">
    <property type="entry name" value="PEPTIDASE M28 DOMAIN-CONTAINING PROTEIN"/>
    <property type="match status" value="1"/>
</dbReference>
<dbReference type="RefSeq" id="WP_211106348.1">
    <property type="nucleotide sequence ID" value="NZ_JACIIZ010000009.1"/>
</dbReference>
<dbReference type="PANTHER" id="PTHR12147">
    <property type="entry name" value="METALLOPEPTIDASE M28 FAMILY MEMBER"/>
    <property type="match status" value="1"/>
</dbReference>
<comment type="caution">
    <text evidence="6">The sequence shown here is derived from an EMBL/GenBank/DDBJ whole genome shotgun (WGS) entry which is preliminary data.</text>
</comment>
<dbReference type="CDD" id="cd00063">
    <property type="entry name" value="FN3"/>
    <property type="match status" value="1"/>
</dbReference>
<evidence type="ECO:0000256" key="2">
    <source>
        <dbReference type="ARBA" id="ARBA00022525"/>
    </source>
</evidence>
<dbReference type="Pfam" id="PF04389">
    <property type="entry name" value="Peptidase_M28"/>
    <property type="match status" value="1"/>
</dbReference>
<keyword evidence="7" id="KW-1185">Reference proteome</keyword>
<dbReference type="InterPro" id="IPR036116">
    <property type="entry name" value="FN3_sf"/>
</dbReference>
<dbReference type="Gene3D" id="2.60.40.10">
    <property type="entry name" value="Immunoglobulins"/>
    <property type="match status" value="1"/>
</dbReference>
<dbReference type="SUPFAM" id="SSF49265">
    <property type="entry name" value="Fibronectin type III"/>
    <property type="match status" value="1"/>
</dbReference>
<dbReference type="SUPFAM" id="SSF53187">
    <property type="entry name" value="Zn-dependent exopeptidases"/>
    <property type="match status" value="1"/>
</dbReference>
<keyword evidence="6" id="KW-0121">Carboxypeptidase</keyword>
<keyword evidence="4" id="KW-0732">Signal</keyword>
<dbReference type="GO" id="GO:0004180">
    <property type="term" value="F:carboxypeptidase activity"/>
    <property type="evidence" value="ECO:0007669"/>
    <property type="project" value="UniProtKB-KW"/>
</dbReference>
<protein>
    <submittedName>
        <fullName evidence="6">Zn-dependent M28 family amino/carboxypeptidase</fullName>
    </submittedName>
</protein>
<keyword evidence="3" id="KW-0645">Protease</keyword>
<reference evidence="6 7" key="1">
    <citation type="submission" date="2020-08" db="EMBL/GenBank/DDBJ databases">
        <title>Genomic Encyclopedia of Type Strains, Phase IV (KMG-IV): sequencing the most valuable type-strain genomes for metagenomic binning, comparative biology and taxonomic classification.</title>
        <authorList>
            <person name="Goeker M."/>
        </authorList>
    </citation>
    <scope>NUCLEOTIDE SEQUENCE [LARGE SCALE GENOMIC DNA]</scope>
    <source>
        <strain evidence="6 7">DSM 22198</strain>
    </source>
</reference>
<dbReference type="InterPro" id="IPR007484">
    <property type="entry name" value="Peptidase_M28"/>
</dbReference>
<keyword evidence="3" id="KW-0482">Metalloprotease</keyword>
<feature type="domain" description="Peptidase M28" evidence="5">
    <location>
        <begin position="140"/>
        <end position="341"/>
    </location>
</feature>
<dbReference type="InterPro" id="IPR045175">
    <property type="entry name" value="M28_fam"/>
</dbReference>